<reference evidence="10 11" key="1">
    <citation type="submission" date="2016-10" db="EMBL/GenBank/DDBJ databases">
        <authorList>
            <person name="de Groot N.N."/>
        </authorList>
    </citation>
    <scope>NUCLEOTIDE SEQUENCE [LARGE SCALE GENOMIC DNA]</scope>
    <source>
        <strain evidence="11">L7-484,KACC 16230,DSM 25025</strain>
    </source>
</reference>
<feature type="transmembrane region" description="Helical" evidence="8">
    <location>
        <begin position="200"/>
        <end position="222"/>
    </location>
</feature>
<organism evidence="10 11">
    <name type="scientific">Aureimonas jatrophae</name>
    <dbReference type="NCBI Taxonomy" id="1166073"/>
    <lineage>
        <taxon>Bacteria</taxon>
        <taxon>Pseudomonadati</taxon>
        <taxon>Pseudomonadota</taxon>
        <taxon>Alphaproteobacteria</taxon>
        <taxon>Hyphomicrobiales</taxon>
        <taxon>Aurantimonadaceae</taxon>
        <taxon>Aureimonas</taxon>
    </lineage>
</organism>
<feature type="transmembrane region" description="Helical" evidence="8">
    <location>
        <begin position="166"/>
        <end position="188"/>
    </location>
</feature>
<keyword evidence="5 8" id="KW-1133">Transmembrane helix</keyword>
<proteinExistence type="predicted"/>
<sequence>MLSVLLLWAVLVGLPISFALMVMAGALLLLVGVFAWALVVLQLVIGGAIFRLLAVRLFVVGGAAVSAGCLSFRLVALGLSLVGVFGGGLGSVAVFCVLLVASVWGSGVAVIVSVAWMLLVFMGLCGCVFCRSLGLVAWGGVVASVLSPWLGSIVFCVILWVSLSGLLVPGIVRGVVLGLWVAVAWWIVSGRGELRLLGRGSWGVGGRVFLSGFVVLGLPLLVVGGVSWVVLPAALAVVLAAVFAVLLGAFVSRLLMVATLSGGVLIAVLMRGAVFFFFGSAAFWAWFLAVAQLACGFSGLLAGLGPSSVFLVAVVMLLVVLVGAWLDFLPFILLVSSVFLAMVLLSGFVPFSFVVFFVIFTGLGLVIAPVGRVVLVVSVVGEVVLFVAVAGVWAFLVSLFVVLVLVVLFASLVMVAVRLFQ</sequence>
<evidence type="ECO:0000313" key="10">
    <source>
        <dbReference type="EMBL" id="SDN82561.1"/>
    </source>
</evidence>
<dbReference type="GO" id="GO:0022857">
    <property type="term" value="F:transmembrane transporter activity"/>
    <property type="evidence" value="ECO:0007669"/>
    <property type="project" value="UniProtKB-UniRule"/>
</dbReference>
<evidence type="ECO:0000256" key="4">
    <source>
        <dbReference type="ARBA" id="ARBA00022692"/>
    </source>
</evidence>
<evidence type="ECO:0000256" key="6">
    <source>
        <dbReference type="ARBA" id="ARBA00023136"/>
    </source>
</evidence>
<feature type="transmembrane region" description="Helical" evidence="8">
    <location>
        <begin position="29"/>
        <end position="53"/>
    </location>
</feature>
<dbReference type="Proteomes" id="UP000198793">
    <property type="component" value="Unassembled WGS sequence"/>
</dbReference>
<evidence type="ECO:0000256" key="1">
    <source>
        <dbReference type="ARBA" id="ARBA00004429"/>
    </source>
</evidence>
<dbReference type="Pfam" id="PF06808">
    <property type="entry name" value="DctM"/>
    <property type="match status" value="1"/>
</dbReference>
<evidence type="ECO:0000256" key="2">
    <source>
        <dbReference type="ARBA" id="ARBA00022475"/>
    </source>
</evidence>
<evidence type="ECO:0000259" key="9">
    <source>
        <dbReference type="Pfam" id="PF06808"/>
    </source>
</evidence>
<evidence type="ECO:0000256" key="3">
    <source>
        <dbReference type="ARBA" id="ARBA00022519"/>
    </source>
</evidence>
<evidence type="ECO:0000256" key="8">
    <source>
        <dbReference type="SAM" id="Phobius"/>
    </source>
</evidence>
<evidence type="ECO:0000256" key="7">
    <source>
        <dbReference type="RuleBase" id="RU369079"/>
    </source>
</evidence>
<protein>
    <submittedName>
        <fullName evidence="10">TRAP-type C4-dicarboxylate transport system, large permease component</fullName>
    </submittedName>
</protein>
<feature type="transmembrane region" description="Helical" evidence="8">
    <location>
        <begin position="373"/>
        <end position="393"/>
    </location>
</feature>
<keyword evidence="6 8" id="KW-0472">Membrane</keyword>
<comment type="function">
    <text evidence="7">Part of the tripartite ATP-independent periplasmic (TRAP) transport system.</text>
</comment>
<name>A0A1H0EJN8_9HYPH</name>
<feature type="transmembrane region" description="Helical" evidence="8">
    <location>
        <begin position="399"/>
        <end position="420"/>
    </location>
</feature>
<comment type="subcellular location">
    <subcellularLocation>
        <location evidence="1 7">Cell inner membrane</location>
        <topology evidence="1 7">Multi-pass membrane protein</topology>
    </subcellularLocation>
</comment>
<feature type="transmembrane region" description="Helical" evidence="8">
    <location>
        <begin position="339"/>
        <end position="366"/>
    </location>
</feature>
<feature type="transmembrane region" description="Helical" evidence="8">
    <location>
        <begin position="228"/>
        <end position="247"/>
    </location>
</feature>
<keyword evidence="3 7" id="KW-0997">Cell inner membrane</keyword>
<feature type="transmembrane region" description="Helical" evidence="8">
    <location>
        <begin position="107"/>
        <end position="129"/>
    </location>
</feature>
<keyword evidence="11" id="KW-1185">Reference proteome</keyword>
<feature type="transmembrane region" description="Helical" evidence="8">
    <location>
        <begin position="283"/>
        <end position="302"/>
    </location>
</feature>
<feature type="transmembrane region" description="Helical" evidence="8">
    <location>
        <begin position="254"/>
        <end position="277"/>
    </location>
</feature>
<gene>
    <name evidence="10" type="ORF">SAMN05192530_10271</name>
</gene>
<dbReference type="InterPro" id="IPR010656">
    <property type="entry name" value="DctM"/>
</dbReference>
<keyword evidence="4 8" id="KW-0812">Transmembrane</keyword>
<dbReference type="GO" id="GO:0005886">
    <property type="term" value="C:plasma membrane"/>
    <property type="evidence" value="ECO:0007669"/>
    <property type="project" value="UniProtKB-SubCell"/>
</dbReference>
<feature type="domain" description="TRAP C4-dicarboxylate transport system permease DctM subunit" evidence="9">
    <location>
        <begin position="5"/>
        <end position="410"/>
    </location>
</feature>
<dbReference type="EMBL" id="FNIT01000002">
    <property type="protein sequence ID" value="SDN82561.1"/>
    <property type="molecule type" value="Genomic_DNA"/>
</dbReference>
<keyword evidence="2" id="KW-1003">Cell membrane</keyword>
<feature type="transmembrane region" description="Helical" evidence="8">
    <location>
        <begin position="309"/>
        <end position="333"/>
    </location>
</feature>
<feature type="transmembrane region" description="Helical" evidence="8">
    <location>
        <begin position="136"/>
        <end position="160"/>
    </location>
</feature>
<keyword evidence="7" id="KW-0813">Transport</keyword>
<evidence type="ECO:0000256" key="5">
    <source>
        <dbReference type="ARBA" id="ARBA00022989"/>
    </source>
</evidence>
<feature type="transmembrane region" description="Helical" evidence="8">
    <location>
        <begin position="74"/>
        <end position="101"/>
    </location>
</feature>
<evidence type="ECO:0000313" key="11">
    <source>
        <dbReference type="Proteomes" id="UP000198793"/>
    </source>
</evidence>
<dbReference type="AlphaFoldDB" id="A0A1H0EJN8"/>
<dbReference type="PANTHER" id="PTHR33362">
    <property type="entry name" value="SIALIC ACID TRAP TRANSPORTER PERMEASE PROTEIN SIAT-RELATED"/>
    <property type="match status" value="1"/>
</dbReference>
<dbReference type="PANTHER" id="PTHR33362:SF4">
    <property type="entry name" value="2,3-DIKETO-L-GULONATE TRAP TRANSPORTER LARGE PERMEASE PROTEIN YIAN"/>
    <property type="match status" value="1"/>
</dbReference>
<accession>A0A1H0EJN8</accession>
<dbReference type="InterPro" id="IPR004681">
    <property type="entry name" value="TRAP_DctM"/>
</dbReference>
<dbReference type="STRING" id="1166073.SAMN05192530_10271"/>